<gene>
    <name evidence="3" type="ORF">BN3087_420005</name>
</gene>
<keyword evidence="1" id="KW-0175">Coiled coil</keyword>
<evidence type="ECO:0000313" key="3">
    <source>
        <dbReference type="EMBL" id="CUV65696.1"/>
    </source>
</evidence>
<reference evidence="3" key="1">
    <citation type="submission" date="2015-11" db="EMBL/GenBank/DDBJ databases">
        <authorList>
            <person name="Zhang Y."/>
            <person name="Guo Z."/>
        </authorList>
    </citation>
    <scope>NUCLEOTIDE SEQUENCE</scope>
    <source>
        <strain evidence="3">BN30871</strain>
    </source>
</reference>
<dbReference type="EMBL" id="FAXN01000043">
    <property type="protein sequence ID" value="CUV65696.1"/>
    <property type="molecule type" value="Genomic_DNA"/>
</dbReference>
<protein>
    <recommendedName>
        <fullName evidence="2">DUF3972 domain-containing protein</fullName>
    </recommendedName>
</protein>
<evidence type="ECO:0000256" key="1">
    <source>
        <dbReference type="SAM" id="Coils"/>
    </source>
</evidence>
<dbReference type="AlphaFoldDB" id="A0A0S4XN22"/>
<name>A0A0S4XN22_9BACT</name>
<proteinExistence type="predicted"/>
<dbReference type="Pfam" id="PF13118">
    <property type="entry name" value="DUF3972"/>
    <property type="match status" value="1"/>
</dbReference>
<organism evidence="3">
    <name type="scientific">Sulfurovum sp. enrichment culture clone C5</name>
    <dbReference type="NCBI Taxonomy" id="497650"/>
    <lineage>
        <taxon>Bacteria</taxon>
        <taxon>Pseudomonadati</taxon>
        <taxon>Campylobacterota</taxon>
        <taxon>Epsilonproteobacteria</taxon>
        <taxon>Campylobacterales</taxon>
        <taxon>Sulfurovaceae</taxon>
        <taxon>Sulfurovum</taxon>
        <taxon>environmental samples</taxon>
    </lineage>
</organism>
<evidence type="ECO:0000259" key="2">
    <source>
        <dbReference type="Pfam" id="PF13118"/>
    </source>
</evidence>
<dbReference type="InterPro" id="IPR025002">
    <property type="entry name" value="DUF3972"/>
</dbReference>
<sequence length="229" mass="26346">MAKLVKPSQFAKDAGISRQAVYAKLKRGTLKSKEVDNQLFIVVENGKLKSTQIKEKDQNGIDNDINIENLKPSAIQDVKKSKTDNNFSEFQTLIESKNETIETLKGRIRDLKESNQQLTSVFRGEIDLLKEAFVEMKRIYVGKLELEQNREIFLENSYAENMFDEDVSWISVKKFLKIYGYDVSYKSKVKDYLDFLYSAGDTRVANIDGKIKINEKFCSKQIIKDALSD</sequence>
<accession>A0A0S4XN22</accession>
<feature type="coiled-coil region" evidence="1">
    <location>
        <begin position="94"/>
        <end position="121"/>
    </location>
</feature>
<feature type="domain" description="DUF3972" evidence="2">
    <location>
        <begin position="10"/>
        <end position="135"/>
    </location>
</feature>